<protein>
    <submittedName>
        <fullName evidence="1">Uncharacterized protein</fullName>
    </submittedName>
</protein>
<accession>A0ACC0P232</accession>
<evidence type="ECO:0000313" key="2">
    <source>
        <dbReference type="Proteomes" id="UP001062846"/>
    </source>
</evidence>
<keyword evidence="2" id="KW-1185">Reference proteome</keyword>
<comment type="caution">
    <text evidence="1">The sequence shown here is derived from an EMBL/GenBank/DDBJ whole genome shotgun (WGS) entry which is preliminary data.</text>
</comment>
<sequence>MGLCIGTHAFDGYSTHIGLSDNFPFSCALDKNRDSDSFSFSVFDFHKDIDSLYQKLAGKCSKIS</sequence>
<dbReference type="EMBL" id="CM046391">
    <property type="protein sequence ID" value="KAI8559274.1"/>
    <property type="molecule type" value="Genomic_DNA"/>
</dbReference>
<proteinExistence type="predicted"/>
<reference evidence="1" key="1">
    <citation type="submission" date="2022-02" db="EMBL/GenBank/DDBJ databases">
        <title>Plant Genome Project.</title>
        <authorList>
            <person name="Zhang R.-G."/>
        </authorList>
    </citation>
    <scope>NUCLEOTIDE SEQUENCE</scope>
    <source>
        <strain evidence="1">AT1</strain>
    </source>
</reference>
<evidence type="ECO:0000313" key="1">
    <source>
        <dbReference type="EMBL" id="KAI8559274.1"/>
    </source>
</evidence>
<organism evidence="1 2">
    <name type="scientific">Rhododendron molle</name>
    <name type="common">Chinese azalea</name>
    <name type="synonym">Azalea mollis</name>
    <dbReference type="NCBI Taxonomy" id="49168"/>
    <lineage>
        <taxon>Eukaryota</taxon>
        <taxon>Viridiplantae</taxon>
        <taxon>Streptophyta</taxon>
        <taxon>Embryophyta</taxon>
        <taxon>Tracheophyta</taxon>
        <taxon>Spermatophyta</taxon>
        <taxon>Magnoliopsida</taxon>
        <taxon>eudicotyledons</taxon>
        <taxon>Gunneridae</taxon>
        <taxon>Pentapetalae</taxon>
        <taxon>asterids</taxon>
        <taxon>Ericales</taxon>
        <taxon>Ericaceae</taxon>
        <taxon>Ericoideae</taxon>
        <taxon>Rhodoreae</taxon>
        <taxon>Rhododendron</taxon>
    </lineage>
</organism>
<dbReference type="Proteomes" id="UP001062846">
    <property type="component" value="Chromosome 4"/>
</dbReference>
<name>A0ACC0P232_RHOML</name>
<gene>
    <name evidence="1" type="ORF">RHMOL_Rhmol04G0159500</name>
</gene>